<dbReference type="PROSITE" id="PS51266">
    <property type="entry name" value="ZF_CHY"/>
    <property type="match status" value="1"/>
</dbReference>
<gene>
    <name evidence="5" type="ORF">GT712_14395</name>
</gene>
<dbReference type="Proteomes" id="UP000477156">
    <property type="component" value="Unassembled WGS sequence"/>
</dbReference>
<dbReference type="RefSeq" id="WP_161276441.1">
    <property type="nucleotide sequence ID" value="NZ_JAAIPI010000070.1"/>
</dbReference>
<keyword evidence="2" id="KW-0863">Zinc-finger</keyword>
<organism evidence="5 6">
    <name type="scientific">Blautia wexlerae</name>
    <dbReference type="NCBI Taxonomy" id="418240"/>
    <lineage>
        <taxon>Bacteria</taxon>
        <taxon>Bacillati</taxon>
        <taxon>Bacillota</taxon>
        <taxon>Clostridia</taxon>
        <taxon>Lachnospirales</taxon>
        <taxon>Lachnospiraceae</taxon>
        <taxon>Blautia</taxon>
    </lineage>
</organism>
<keyword evidence="3" id="KW-0862">Zinc</keyword>
<dbReference type="Pfam" id="PF05495">
    <property type="entry name" value="zf-CHY"/>
    <property type="match status" value="1"/>
</dbReference>
<evidence type="ECO:0000256" key="2">
    <source>
        <dbReference type="ARBA" id="ARBA00022771"/>
    </source>
</evidence>
<dbReference type="InterPro" id="IPR008913">
    <property type="entry name" value="Znf_CHY"/>
</dbReference>
<dbReference type="InterPro" id="IPR037274">
    <property type="entry name" value="Znf_CHY_sf"/>
</dbReference>
<comment type="caution">
    <text evidence="5">The sequence shown here is derived from an EMBL/GenBank/DDBJ whole genome shotgun (WGS) entry which is preliminary data.</text>
</comment>
<evidence type="ECO:0000259" key="4">
    <source>
        <dbReference type="PROSITE" id="PS51266"/>
    </source>
</evidence>
<reference evidence="5 6" key="1">
    <citation type="journal article" date="2019" name="Nat. Med.">
        <title>A library of human gut bacterial isolates paired with longitudinal multiomics data enables mechanistic microbiome research.</title>
        <authorList>
            <person name="Poyet M."/>
            <person name="Groussin M."/>
            <person name="Gibbons S.M."/>
            <person name="Avila-Pacheco J."/>
            <person name="Jiang X."/>
            <person name="Kearney S.M."/>
            <person name="Perrotta A.R."/>
            <person name="Berdy B."/>
            <person name="Zhao S."/>
            <person name="Lieberman T.D."/>
            <person name="Swanson P.K."/>
            <person name="Smith M."/>
            <person name="Roesemann S."/>
            <person name="Alexander J.E."/>
            <person name="Rich S.A."/>
            <person name="Livny J."/>
            <person name="Vlamakis H."/>
            <person name="Clish C."/>
            <person name="Bullock K."/>
            <person name="Deik A."/>
            <person name="Scott J."/>
            <person name="Pierce K.A."/>
            <person name="Xavier R.J."/>
            <person name="Alm E.J."/>
        </authorList>
    </citation>
    <scope>NUCLEOTIDE SEQUENCE [LARGE SCALE GENOMIC DNA]</scope>
    <source>
        <strain evidence="5 6">BIOML-A12</strain>
    </source>
</reference>
<evidence type="ECO:0000313" key="5">
    <source>
        <dbReference type="EMBL" id="MZS90227.1"/>
    </source>
</evidence>
<dbReference type="AlphaFoldDB" id="A0A6L8XWA6"/>
<dbReference type="EMBL" id="WWVF01000031">
    <property type="protein sequence ID" value="MZS90227.1"/>
    <property type="molecule type" value="Genomic_DNA"/>
</dbReference>
<protein>
    <recommendedName>
        <fullName evidence="4">CHY-type domain-containing protein</fullName>
    </recommendedName>
</protein>
<evidence type="ECO:0000313" key="6">
    <source>
        <dbReference type="Proteomes" id="UP000477156"/>
    </source>
</evidence>
<evidence type="ECO:0000256" key="3">
    <source>
        <dbReference type="ARBA" id="ARBA00022833"/>
    </source>
</evidence>
<feature type="domain" description="CHY-type" evidence="4">
    <location>
        <begin position="32"/>
        <end position="109"/>
    </location>
</feature>
<sequence>MQETADKSNRLKNSLPEDNLLKQENIKIHGIGLDKAGRCTHYHTQLDIAALLCAKCRKYYACYSCHDELEDHSFVATTPEEVYPVLCGNCGRKLTLQEYKKGNCPYCHAGFNPKCSLHENIYFCCTNAENTK</sequence>
<keyword evidence="1" id="KW-0479">Metal-binding</keyword>
<accession>A0A6L8XWA6</accession>
<dbReference type="SUPFAM" id="SSF161219">
    <property type="entry name" value="CHY zinc finger-like"/>
    <property type="match status" value="1"/>
</dbReference>
<dbReference type="GO" id="GO:0008270">
    <property type="term" value="F:zinc ion binding"/>
    <property type="evidence" value="ECO:0007669"/>
    <property type="project" value="UniProtKB-KW"/>
</dbReference>
<proteinExistence type="predicted"/>
<name>A0A6L8XWA6_9FIRM</name>
<evidence type="ECO:0000256" key="1">
    <source>
        <dbReference type="ARBA" id="ARBA00022723"/>
    </source>
</evidence>